<feature type="domain" description="STEEP1" evidence="1">
    <location>
        <begin position="20"/>
        <end position="95"/>
    </location>
</feature>
<comment type="caution">
    <text evidence="2">The sequence shown here is derived from an EMBL/GenBank/DDBJ whole genome shotgun (WGS) entry which is preliminary data.</text>
</comment>
<dbReference type="EMBL" id="JABEZZ010000003">
    <property type="protein sequence ID" value="MBA0582503.1"/>
    <property type="molecule type" value="Genomic_DNA"/>
</dbReference>
<dbReference type="InterPro" id="IPR053323">
    <property type="entry name" value="UPF0235"/>
</dbReference>
<name>A0A7J8NZZ6_GOSRA</name>
<organism evidence="2 3">
    <name type="scientific">Gossypium raimondii</name>
    <name type="common">Peruvian cotton</name>
    <name type="synonym">Gossypium klotzschianum subsp. raimondii</name>
    <dbReference type="NCBI Taxonomy" id="29730"/>
    <lineage>
        <taxon>Eukaryota</taxon>
        <taxon>Viridiplantae</taxon>
        <taxon>Streptophyta</taxon>
        <taxon>Embryophyta</taxon>
        <taxon>Tracheophyta</taxon>
        <taxon>Spermatophyta</taxon>
        <taxon>Magnoliopsida</taxon>
        <taxon>eudicotyledons</taxon>
        <taxon>Gunneridae</taxon>
        <taxon>Pentapetalae</taxon>
        <taxon>rosids</taxon>
        <taxon>malvids</taxon>
        <taxon>Malvales</taxon>
        <taxon>Malvaceae</taxon>
        <taxon>Malvoideae</taxon>
        <taxon>Gossypium</taxon>
    </lineage>
</organism>
<reference evidence="2 3" key="1">
    <citation type="journal article" date="2019" name="Genome Biol. Evol.">
        <title>Insights into the evolution of the New World diploid cottons (Gossypium, subgenus Houzingenia) based on genome sequencing.</title>
        <authorList>
            <person name="Grover C.E."/>
            <person name="Arick M.A. 2nd"/>
            <person name="Thrash A."/>
            <person name="Conover J.L."/>
            <person name="Sanders W.S."/>
            <person name="Peterson D.G."/>
            <person name="Frelichowski J.E."/>
            <person name="Scheffler J.A."/>
            <person name="Scheffler B.E."/>
            <person name="Wendel J.F."/>
        </authorList>
    </citation>
    <scope>NUCLEOTIDE SEQUENCE [LARGE SCALE GENOMIC DNA]</scope>
    <source>
        <strain evidence="2">8</strain>
        <tissue evidence="2">Leaf</tissue>
    </source>
</reference>
<dbReference type="InterPro" id="IPR057965">
    <property type="entry name" value="STEEP1_dom"/>
</dbReference>
<dbReference type="Proteomes" id="UP000593578">
    <property type="component" value="Unassembled WGS sequence"/>
</dbReference>
<dbReference type="Pfam" id="PF25809">
    <property type="entry name" value="STEEP1"/>
    <property type="match status" value="1"/>
</dbReference>
<evidence type="ECO:0000313" key="2">
    <source>
        <dbReference type="EMBL" id="MBA0582503.1"/>
    </source>
</evidence>
<evidence type="ECO:0000259" key="1">
    <source>
        <dbReference type="Pfam" id="PF25809"/>
    </source>
</evidence>
<evidence type="ECO:0000313" key="3">
    <source>
        <dbReference type="Proteomes" id="UP000593578"/>
    </source>
</evidence>
<sequence>MPKRTTHTYSSEDAAPDGPDSDLFVYYCKHCGSHVLITDTQLQKMPKRKTDKAYVLDKKKHLARLNISEAGKVLLKRGEGKLEKQFRMNCIGCGLFDAPVPPCISQLEGGLVQVAIEVEDRAQRSAITSKFDLSVLNCHCCLVKISP</sequence>
<proteinExistence type="predicted"/>
<dbReference type="AlphaFoldDB" id="A0A7J8NZZ6"/>
<protein>
    <recommendedName>
        <fullName evidence="1">STEEP1 domain-containing protein</fullName>
    </recommendedName>
</protein>
<dbReference type="PANTHER" id="PTHR47525">
    <property type="entry name" value="OS07G0295200 PROTEIN"/>
    <property type="match status" value="1"/>
</dbReference>
<gene>
    <name evidence="2" type="ORF">Gorai_024647</name>
</gene>
<accession>A0A7J8NZZ6</accession>
<dbReference type="PANTHER" id="PTHR47525:SF1">
    <property type="entry name" value="OS07G0295200 PROTEIN"/>
    <property type="match status" value="1"/>
</dbReference>